<gene>
    <name evidence="2" type="ORF">I79_025608</name>
</gene>
<name>G3INS3_CRIGR</name>
<reference evidence="3" key="1">
    <citation type="journal article" date="2011" name="Nat. Biotechnol.">
        <title>The genomic sequence of the Chinese hamster ovary (CHO)-K1 cell line.</title>
        <authorList>
            <person name="Xu X."/>
            <person name="Nagarajan H."/>
            <person name="Lewis N.E."/>
            <person name="Pan S."/>
            <person name="Cai Z."/>
            <person name="Liu X."/>
            <person name="Chen W."/>
            <person name="Xie M."/>
            <person name="Wang W."/>
            <person name="Hammond S."/>
            <person name="Andersen M.R."/>
            <person name="Neff N."/>
            <person name="Passarelli B."/>
            <person name="Koh W."/>
            <person name="Fan H.C."/>
            <person name="Wang J."/>
            <person name="Gui Y."/>
            <person name="Lee K.H."/>
            <person name="Betenbaugh M.J."/>
            <person name="Quake S.R."/>
            <person name="Famili I."/>
            <person name="Palsson B.O."/>
            <person name="Wang J."/>
        </authorList>
    </citation>
    <scope>NUCLEOTIDE SEQUENCE [LARGE SCALE GENOMIC DNA]</scope>
    <source>
        <strain evidence="3">CHO K1 cell line</strain>
    </source>
</reference>
<proteinExistence type="predicted"/>
<dbReference type="Proteomes" id="UP000001075">
    <property type="component" value="Unassembled WGS sequence"/>
</dbReference>
<feature type="region of interest" description="Disordered" evidence="1">
    <location>
        <begin position="120"/>
        <end position="196"/>
    </location>
</feature>
<sequence>MATEATLAMKEDLVNWERLAWMVWMVKRETRGYLVHLEKRGVLEEGVFQAETASREGREILGRMVALAEGDLQELREVEVLLGLLESVAELARWGGREVEVLLGLLESVAELARWGGRVSQESQDRREASGTVDPVGRREMMGETGLAVKDGEAKREKEDSLGIQDQRVPLVSQGQMDHQDLKASEAEGLETIEPC</sequence>
<dbReference type="AlphaFoldDB" id="G3INS3"/>
<accession>G3INS3</accession>
<evidence type="ECO:0000313" key="3">
    <source>
        <dbReference type="Proteomes" id="UP000001075"/>
    </source>
</evidence>
<evidence type="ECO:0000256" key="1">
    <source>
        <dbReference type="SAM" id="MobiDB-lite"/>
    </source>
</evidence>
<protein>
    <submittedName>
        <fullName evidence="2">Uncharacterized protein</fullName>
    </submittedName>
</protein>
<feature type="compositionally biased region" description="Basic and acidic residues" evidence="1">
    <location>
        <begin position="150"/>
        <end position="161"/>
    </location>
</feature>
<dbReference type="EMBL" id="JH007071">
    <property type="protein sequence ID" value="EGW15286.1"/>
    <property type="molecule type" value="Genomic_DNA"/>
</dbReference>
<organism evidence="2 3">
    <name type="scientific">Cricetulus griseus</name>
    <name type="common">Chinese hamster</name>
    <name type="synonym">Cricetulus barabensis griseus</name>
    <dbReference type="NCBI Taxonomy" id="10029"/>
    <lineage>
        <taxon>Eukaryota</taxon>
        <taxon>Metazoa</taxon>
        <taxon>Chordata</taxon>
        <taxon>Craniata</taxon>
        <taxon>Vertebrata</taxon>
        <taxon>Euteleostomi</taxon>
        <taxon>Mammalia</taxon>
        <taxon>Eutheria</taxon>
        <taxon>Euarchontoglires</taxon>
        <taxon>Glires</taxon>
        <taxon>Rodentia</taxon>
        <taxon>Myomorpha</taxon>
        <taxon>Muroidea</taxon>
        <taxon>Cricetidae</taxon>
        <taxon>Cricetinae</taxon>
        <taxon>Cricetulus</taxon>
    </lineage>
</organism>
<dbReference type="InParanoid" id="G3INS3"/>
<evidence type="ECO:0000313" key="2">
    <source>
        <dbReference type="EMBL" id="EGW15286.1"/>
    </source>
</evidence>